<sequence>MNEAPIHALREPYLLAPTAALRQVGALFRLFASGATVYSFPSARVPREISANRKKTKEEEEEEKEKEEEEKEEGEEEKKKKKKKRLLLSFIDVLARFCYLCEDHPIGDRDRDRDLDQDRDWDGKTKMENMRIDVLL</sequence>
<accession>A0ABD2B946</accession>
<reference evidence="2 3" key="1">
    <citation type="journal article" date="2024" name="Ann. Entomol. Soc. Am.">
        <title>Genomic analyses of the southern and eastern yellowjacket wasps (Hymenoptera: Vespidae) reveal evolutionary signatures of social life.</title>
        <authorList>
            <person name="Catto M.A."/>
            <person name="Caine P.B."/>
            <person name="Orr S.E."/>
            <person name="Hunt B.G."/>
            <person name="Goodisman M.A.D."/>
        </authorList>
    </citation>
    <scope>NUCLEOTIDE SEQUENCE [LARGE SCALE GENOMIC DNA]</scope>
    <source>
        <strain evidence="2">233</strain>
        <tissue evidence="2">Head and thorax</tissue>
    </source>
</reference>
<keyword evidence="3" id="KW-1185">Reference proteome</keyword>
<dbReference type="Proteomes" id="UP001607302">
    <property type="component" value="Unassembled WGS sequence"/>
</dbReference>
<dbReference type="AlphaFoldDB" id="A0ABD2B946"/>
<proteinExistence type="predicted"/>
<feature type="compositionally biased region" description="Acidic residues" evidence="1">
    <location>
        <begin position="59"/>
        <end position="75"/>
    </location>
</feature>
<organism evidence="2 3">
    <name type="scientific">Vespula squamosa</name>
    <name type="common">Southern yellow jacket</name>
    <name type="synonym">Wasp</name>
    <dbReference type="NCBI Taxonomy" id="30214"/>
    <lineage>
        <taxon>Eukaryota</taxon>
        <taxon>Metazoa</taxon>
        <taxon>Ecdysozoa</taxon>
        <taxon>Arthropoda</taxon>
        <taxon>Hexapoda</taxon>
        <taxon>Insecta</taxon>
        <taxon>Pterygota</taxon>
        <taxon>Neoptera</taxon>
        <taxon>Endopterygota</taxon>
        <taxon>Hymenoptera</taxon>
        <taxon>Apocrita</taxon>
        <taxon>Aculeata</taxon>
        <taxon>Vespoidea</taxon>
        <taxon>Vespidae</taxon>
        <taxon>Vespinae</taxon>
        <taxon>Vespula</taxon>
    </lineage>
</organism>
<gene>
    <name evidence="2" type="ORF">V1478_006049</name>
</gene>
<comment type="caution">
    <text evidence="2">The sequence shown here is derived from an EMBL/GenBank/DDBJ whole genome shotgun (WGS) entry which is preliminary data.</text>
</comment>
<evidence type="ECO:0000313" key="3">
    <source>
        <dbReference type="Proteomes" id="UP001607302"/>
    </source>
</evidence>
<feature type="region of interest" description="Disordered" evidence="1">
    <location>
        <begin position="48"/>
        <end position="83"/>
    </location>
</feature>
<dbReference type="EMBL" id="JAUDFV010000131">
    <property type="protein sequence ID" value="KAL2729260.1"/>
    <property type="molecule type" value="Genomic_DNA"/>
</dbReference>
<evidence type="ECO:0000256" key="1">
    <source>
        <dbReference type="SAM" id="MobiDB-lite"/>
    </source>
</evidence>
<evidence type="ECO:0000313" key="2">
    <source>
        <dbReference type="EMBL" id="KAL2729260.1"/>
    </source>
</evidence>
<name>A0ABD2B946_VESSQ</name>
<protein>
    <submittedName>
        <fullName evidence="2">Uncharacterized protein</fullName>
    </submittedName>
</protein>